<evidence type="ECO:0000256" key="1">
    <source>
        <dbReference type="SAM" id="Phobius"/>
    </source>
</evidence>
<protein>
    <recommendedName>
        <fullName evidence="4">DUF3265 domain-containing protein</fullName>
    </recommendedName>
</protein>
<accession>A0ABW7IMQ5</accession>
<dbReference type="RefSeq" id="WP_394629928.1">
    <property type="nucleotide sequence ID" value="NZ_JBIHSF010000011.1"/>
</dbReference>
<feature type="transmembrane region" description="Helical" evidence="1">
    <location>
        <begin position="15"/>
        <end position="34"/>
    </location>
</feature>
<keyword evidence="1" id="KW-1133">Transmembrane helix</keyword>
<reference evidence="2 3" key="1">
    <citation type="submission" date="2024-10" db="EMBL/GenBank/DDBJ databases">
        <authorList>
            <person name="Yibar A."/>
            <person name="Saticioglu I.B."/>
            <person name="Duman M."/>
            <person name="Ajmi N."/>
            <person name="Gurler F."/>
            <person name="Ay H."/>
            <person name="Onuk E."/>
            <person name="Guler S."/>
            <person name="Romalde J.L."/>
        </authorList>
    </citation>
    <scope>NUCLEOTIDE SEQUENCE [LARGE SCALE GENOMIC DNA]</scope>
    <source>
        <strain evidence="2 3">1-TCBS-B</strain>
    </source>
</reference>
<sequence length="40" mass="4591">MVKDLQEARAIRRQAFFWSLYFIGLLVVAMGVLTEVMVTS</sequence>
<keyword evidence="1" id="KW-0812">Transmembrane</keyword>
<proteinExistence type="predicted"/>
<organism evidence="2 3">
    <name type="scientific">Vibrio barjaei</name>
    <dbReference type="NCBI Taxonomy" id="1676683"/>
    <lineage>
        <taxon>Bacteria</taxon>
        <taxon>Pseudomonadati</taxon>
        <taxon>Pseudomonadota</taxon>
        <taxon>Gammaproteobacteria</taxon>
        <taxon>Vibrionales</taxon>
        <taxon>Vibrionaceae</taxon>
        <taxon>Vibrio</taxon>
    </lineage>
</organism>
<name>A0ABW7IMQ5_9VIBR</name>
<evidence type="ECO:0008006" key="4">
    <source>
        <dbReference type="Google" id="ProtNLM"/>
    </source>
</evidence>
<evidence type="ECO:0000313" key="2">
    <source>
        <dbReference type="EMBL" id="MFH0262895.1"/>
    </source>
</evidence>
<comment type="caution">
    <text evidence="2">The sequence shown here is derived from an EMBL/GenBank/DDBJ whole genome shotgun (WGS) entry which is preliminary data.</text>
</comment>
<dbReference type="Proteomes" id="UP001607125">
    <property type="component" value="Unassembled WGS sequence"/>
</dbReference>
<dbReference type="EMBL" id="JBIHSF010000011">
    <property type="protein sequence ID" value="MFH0262895.1"/>
    <property type="molecule type" value="Genomic_DNA"/>
</dbReference>
<evidence type="ECO:0000313" key="3">
    <source>
        <dbReference type="Proteomes" id="UP001607125"/>
    </source>
</evidence>
<keyword evidence="1" id="KW-0472">Membrane</keyword>
<gene>
    <name evidence="2" type="ORF">ACGRH2_21115</name>
</gene>
<keyword evidence="3" id="KW-1185">Reference proteome</keyword>